<name>A0AA36FA38_OCTVU</name>
<reference evidence="1" key="1">
    <citation type="submission" date="2023-08" db="EMBL/GenBank/DDBJ databases">
        <authorList>
            <person name="Alioto T."/>
            <person name="Alioto T."/>
            <person name="Gomez Garrido J."/>
        </authorList>
    </citation>
    <scope>NUCLEOTIDE SEQUENCE</scope>
</reference>
<proteinExistence type="predicted"/>
<sequence>MLLEETNKQENDRLIASYNTALLDAKSGKSHPIGETLFRTVIEEVLSTVMHEYPNNIMKILLSELIDEDLTTYRIHLQSLHDNMQERFQDVIALNIPNWYSNPIEVDVVDCEDDVQMELMELQNDNDATM</sequence>
<keyword evidence="2" id="KW-1185">Reference proteome</keyword>
<dbReference type="PANTHER" id="PTHR45913">
    <property type="entry name" value="EPM2A-INTERACTING PROTEIN 1"/>
    <property type="match status" value="1"/>
</dbReference>
<protein>
    <submittedName>
        <fullName evidence="1">Uncharacterized protein</fullName>
    </submittedName>
</protein>
<dbReference type="Proteomes" id="UP001162480">
    <property type="component" value="Chromosome 9"/>
</dbReference>
<dbReference type="AlphaFoldDB" id="A0AA36FA38"/>
<gene>
    <name evidence="1" type="ORF">OCTVUL_1B006299</name>
</gene>
<evidence type="ECO:0000313" key="2">
    <source>
        <dbReference type="Proteomes" id="UP001162480"/>
    </source>
</evidence>
<accession>A0AA36FA38</accession>
<dbReference type="PANTHER" id="PTHR45913:SF5">
    <property type="entry name" value="GENERAL TRANSCRIPTION FACTOR II-I REPEAT DOMAIN-CONTAINING PROTEIN 2A-LIKE PROTEIN"/>
    <property type="match status" value="1"/>
</dbReference>
<dbReference type="EMBL" id="OX597822">
    <property type="protein sequence ID" value="CAI9727463.1"/>
    <property type="molecule type" value="Genomic_DNA"/>
</dbReference>
<evidence type="ECO:0000313" key="1">
    <source>
        <dbReference type="EMBL" id="CAI9727463.1"/>
    </source>
</evidence>
<organism evidence="1 2">
    <name type="scientific">Octopus vulgaris</name>
    <name type="common">Common octopus</name>
    <dbReference type="NCBI Taxonomy" id="6645"/>
    <lineage>
        <taxon>Eukaryota</taxon>
        <taxon>Metazoa</taxon>
        <taxon>Spiralia</taxon>
        <taxon>Lophotrochozoa</taxon>
        <taxon>Mollusca</taxon>
        <taxon>Cephalopoda</taxon>
        <taxon>Coleoidea</taxon>
        <taxon>Octopodiformes</taxon>
        <taxon>Octopoda</taxon>
        <taxon>Incirrata</taxon>
        <taxon>Octopodidae</taxon>
        <taxon>Octopus</taxon>
    </lineage>
</organism>